<dbReference type="InterPro" id="IPR006571">
    <property type="entry name" value="TLDc_dom"/>
</dbReference>
<dbReference type="GO" id="GO:0016020">
    <property type="term" value="C:membrane"/>
    <property type="evidence" value="ECO:0007669"/>
    <property type="project" value="UniProtKB-SubCell"/>
</dbReference>
<dbReference type="GO" id="GO:0005764">
    <property type="term" value="C:lysosome"/>
    <property type="evidence" value="ECO:0007669"/>
    <property type="project" value="UniProtKB-SubCell"/>
</dbReference>
<reference evidence="11 12" key="1">
    <citation type="submission" date="2013-11" db="EMBL/GenBank/DDBJ databases">
        <title>Draft genome of the bovine lungworm Dictyocaulus viviparus.</title>
        <authorList>
            <person name="Mitreva M."/>
        </authorList>
    </citation>
    <scope>NUCLEOTIDE SEQUENCE [LARGE SCALE GENOMIC DNA]</scope>
    <source>
        <strain evidence="11 12">HannoverDv2000</strain>
    </source>
</reference>
<evidence type="ECO:0000256" key="4">
    <source>
        <dbReference type="ARBA" id="ARBA00022490"/>
    </source>
</evidence>
<evidence type="ECO:0000256" key="7">
    <source>
        <dbReference type="ARBA" id="ARBA00039594"/>
    </source>
</evidence>
<evidence type="ECO:0000256" key="6">
    <source>
        <dbReference type="ARBA" id="ARBA00023228"/>
    </source>
</evidence>
<evidence type="ECO:0000313" key="12">
    <source>
        <dbReference type="Proteomes" id="UP000053766"/>
    </source>
</evidence>
<dbReference type="OrthoDB" id="289228at2759"/>
<evidence type="ECO:0000259" key="10">
    <source>
        <dbReference type="PROSITE" id="PS51886"/>
    </source>
</evidence>
<evidence type="ECO:0000256" key="9">
    <source>
        <dbReference type="ARBA" id="ARBA00042134"/>
    </source>
</evidence>
<dbReference type="PANTHER" id="PTHR23354:SF131">
    <property type="entry name" value="MTOR-ASSOCIATED PROTEIN MEAK7"/>
    <property type="match status" value="1"/>
</dbReference>
<accession>A0A0D8XC30</accession>
<evidence type="ECO:0000256" key="3">
    <source>
        <dbReference type="ARBA" id="ARBA00004496"/>
    </source>
</evidence>
<dbReference type="SMART" id="SM00584">
    <property type="entry name" value="TLDc"/>
    <property type="match status" value="1"/>
</dbReference>
<organism evidence="11 12">
    <name type="scientific">Dictyocaulus viviparus</name>
    <name type="common">Bovine lungworm</name>
    <dbReference type="NCBI Taxonomy" id="29172"/>
    <lineage>
        <taxon>Eukaryota</taxon>
        <taxon>Metazoa</taxon>
        <taxon>Ecdysozoa</taxon>
        <taxon>Nematoda</taxon>
        <taxon>Chromadorea</taxon>
        <taxon>Rhabditida</taxon>
        <taxon>Rhabditina</taxon>
        <taxon>Rhabditomorpha</taxon>
        <taxon>Strongyloidea</taxon>
        <taxon>Metastrongylidae</taxon>
        <taxon>Dictyocaulus</taxon>
    </lineage>
</organism>
<dbReference type="STRING" id="29172.A0A0D8XC30"/>
<proteinExistence type="predicted"/>
<evidence type="ECO:0000313" key="11">
    <source>
        <dbReference type="EMBL" id="KJH42163.1"/>
    </source>
</evidence>
<protein>
    <recommendedName>
        <fullName evidence="7">MTOR-associated protein MEAK7</fullName>
    </recommendedName>
    <alternativeName>
        <fullName evidence="9">TBC/LysM-associated domain-containing protein 1</fullName>
    </alternativeName>
    <alternativeName>
        <fullName evidence="8">TLD domain-containing protein 1</fullName>
    </alternativeName>
</protein>
<keyword evidence="5" id="KW-0472">Membrane</keyword>
<dbReference type="PROSITE" id="PS51886">
    <property type="entry name" value="TLDC"/>
    <property type="match status" value="1"/>
</dbReference>
<gene>
    <name evidence="11" type="ORF">DICVIV_11851</name>
</gene>
<name>A0A0D8XC30_DICVI</name>
<comment type="subcellular location">
    <subcellularLocation>
        <location evidence="3">Cytoplasm</location>
    </subcellularLocation>
    <subcellularLocation>
        <location evidence="2">Lysosome</location>
    </subcellularLocation>
    <subcellularLocation>
        <location evidence="1">Membrane</location>
    </subcellularLocation>
</comment>
<keyword evidence="12" id="KW-1185">Reference proteome</keyword>
<dbReference type="AlphaFoldDB" id="A0A0D8XC30"/>
<dbReference type="GO" id="GO:0006979">
    <property type="term" value="P:response to oxidative stress"/>
    <property type="evidence" value="ECO:0007669"/>
    <property type="project" value="TreeGrafter"/>
</dbReference>
<dbReference type="PANTHER" id="PTHR23354">
    <property type="entry name" value="NUCLEOLAR PROTEIN 7/ESTROGEN RECEPTOR COACTIVATOR-RELATED"/>
    <property type="match status" value="1"/>
</dbReference>
<dbReference type="Proteomes" id="UP000053766">
    <property type="component" value="Unassembled WGS sequence"/>
</dbReference>
<evidence type="ECO:0000256" key="5">
    <source>
        <dbReference type="ARBA" id="ARBA00023136"/>
    </source>
</evidence>
<reference evidence="12" key="2">
    <citation type="journal article" date="2016" name="Sci. Rep.">
        <title>Dictyocaulus viviparus genome, variome and transcriptome elucidate lungworm biology and support future intervention.</title>
        <authorList>
            <person name="McNulty S.N."/>
            <person name="Strube C."/>
            <person name="Rosa B.A."/>
            <person name="Martin J.C."/>
            <person name="Tyagi R."/>
            <person name="Choi Y.J."/>
            <person name="Wang Q."/>
            <person name="Hallsworth Pepin K."/>
            <person name="Zhang X."/>
            <person name="Ozersky P."/>
            <person name="Wilson R.K."/>
            <person name="Sternberg P.W."/>
            <person name="Gasser R.B."/>
            <person name="Mitreva M."/>
        </authorList>
    </citation>
    <scope>NUCLEOTIDE SEQUENCE [LARGE SCALE GENOMIC DNA]</scope>
    <source>
        <strain evidence="12">HannoverDv2000</strain>
    </source>
</reference>
<sequence length="368" mass="41336">MGGKISTSGKKDEFVNLCVEQIRRTEFELKKLSNGKEFLEYDEMMVGKLQPAVPLIYAILQHNHRCTISSILCLAENLLGDVILQRTALLRIFGTIPDALSNIVNIYSRRHELSTIESDALLEYLMFDAPRNDETQFDRWLLRNVVATQMILHVFSALVFQKAQFFSILHGSSFSQMARKVDGEGPCIVVVKSTNNKIFGCFASAGMNSMLSGVETTETHSYFLFKGFYMGSRYYGDATCFLFEIQPQIRIFSATGVAENYAYLNSQQNSLPNGLGIGGYKSTWPFFIHEEYGKGTTLANISSFEKCHLSGSDSFVISNIEVWRVGEKPSMPANNDCSLIEKSIIDKDVEARAMLEISGHKMQSDGYR</sequence>
<keyword evidence="4" id="KW-0963">Cytoplasm</keyword>
<dbReference type="Pfam" id="PF07534">
    <property type="entry name" value="TLD"/>
    <property type="match status" value="2"/>
</dbReference>
<evidence type="ECO:0000256" key="1">
    <source>
        <dbReference type="ARBA" id="ARBA00004370"/>
    </source>
</evidence>
<evidence type="ECO:0000256" key="2">
    <source>
        <dbReference type="ARBA" id="ARBA00004371"/>
    </source>
</evidence>
<keyword evidence="6" id="KW-0458">Lysosome</keyword>
<dbReference type="EMBL" id="KN716701">
    <property type="protein sequence ID" value="KJH42163.1"/>
    <property type="molecule type" value="Genomic_DNA"/>
</dbReference>
<feature type="domain" description="TLDc" evidence="10">
    <location>
        <begin position="139"/>
        <end position="326"/>
    </location>
</feature>
<evidence type="ECO:0000256" key="8">
    <source>
        <dbReference type="ARBA" id="ARBA00041780"/>
    </source>
</evidence>
<dbReference type="GO" id="GO:0005634">
    <property type="term" value="C:nucleus"/>
    <property type="evidence" value="ECO:0007669"/>
    <property type="project" value="TreeGrafter"/>
</dbReference>